<feature type="chain" id="PRO_5002938108" evidence="1">
    <location>
        <begin position="17"/>
        <end position="172"/>
    </location>
</feature>
<dbReference type="AlphaFoldDB" id="C4JX50"/>
<organism evidence="2 3">
    <name type="scientific">Uncinocarpus reesii (strain UAMH 1704)</name>
    <dbReference type="NCBI Taxonomy" id="336963"/>
    <lineage>
        <taxon>Eukaryota</taxon>
        <taxon>Fungi</taxon>
        <taxon>Dikarya</taxon>
        <taxon>Ascomycota</taxon>
        <taxon>Pezizomycotina</taxon>
        <taxon>Eurotiomycetes</taxon>
        <taxon>Eurotiomycetidae</taxon>
        <taxon>Onygenales</taxon>
        <taxon>Onygenaceae</taxon>
        <taxon>Uncinocarpus</taxon>
    </lineage>
</organism>
<dbReference type="EMBL" id="CH476618">
    <property type="protein sequence ID" value="EEP81358.1"/>
    <property type="molecule type" value="Genomic_DNA"/>
</dbReference>
<keyword evidence="1" id="KW-0732">Signal</keyword>
<dbReference type="OMA" id="KSWHTIR"/>
<dbReference type="eggNOG" id="ENOG502T5NK">
    <property type="taxonomic scope" value="Eukaryota"/>
</dbReference>
<dbReference type="Proteomes" id="UP000002058">
    <property type="component" value="Unassembled WGS sequence"/>
</dbReference>
<feature type="signal peptide" evidence="1">
    <location>
        <begin position="1"/>
        <end position="16"/>
    </location>
</feature>
<reference evidence="3" key="1">
    <citation type="journal article" date="2009" name="Genome Res.">
        <title>Comparative genomic analyses of the human fungal pathogens Coccidioides and their relatives.</title>
        <authorList>
            <person name="Sharpton T.J."/>
            <person name="Stajich J.E."/>
            <person name="Rounsley S.D."/>
            <person name="Gardner M.J."/>
            <person name="Wortman J.R."/>
            <person name="Jordar V.S."/>
            <person name="Maiti R."/>
            <person name="Kodira C.D."/>
            <person name="Neafsey D.E."/>
            <person name="Zeng Q."/>
            <person name="Hung C.-Y."/>
            <person name="McMahan C."/>
            <person name="Muszewska A."/>
            <person name="Grynberg M."/>
            <person name="Mandel M.A."/>
            <person name="Kellner E.M."/>
            <person name="Barker B.M."/>
            <person name="Galgiani J.N."/>
            <person name="Orbach M.J."/>
            <person name="Kirkland T.N."/>
            <person name="Cole G.T."/>
            <person name="Henn M.R."/>
            <person name="Birren B.W."/>
            <person name="Taylor J.W."/>
        </authorList>
    </citation>
    <scope>NUCLEOTIDE SEQUENCE [LARGE SCALE GENOMIC DNA]</scope>
    <source>
        <strain evidence="3">UAMH 1704</strain>
    </source>
</reference>
<sequence length="172" mass="19457">MHLLFSVVLLATLASADVFDGPYYIANNRTGHEAAWDGTREGDAVQFKASHQPWEFEEVSHGLHPWYVITGKSSYTYPPYNPVWTQIGFPEYKDGAVARLQSSVVPIFEITSVGDELYKIISNDSPTRNPSEKLAWTVERLSAEDQTEVLKLRPYRGTLDQHFNVIKAIFPP</sequence>
<evidence type="ECO:0000313" key="3">
    <source>
        <dbReference type="Proteomes" id="UP000002058"/>
    </source>
</evidence>
<protein>
    <submittedName>
        <fullName evidence="2">Uncharacterized protein</fullName>
    </submittedName>
</protein>
<dbReference type="InParanoid" id="C4JX50"/>
<dbReference type="GeneID" id="8441900"/>
<name>C4JX50_UNCRE</name>
<evidence type="ECO:0000256" key="1">
    <source>
        <dbReference type="SAM" id="SignalP"/>
    </source>
</evidence>
<dbReference type="HOGENOM" id="CLU_1556416_0_0_1"/>
<dbReference type="RefSeq" id="XP_002583256.1">
    <property type="nucleotide sequence ID" value="XM_002583210.1"/>
</dbReference>
<dbReference type="KEGG" id="ure:UREG_06223"/>
<accession>C4JX50</accession>
<evidence type="ECO:0000313" key="2">
    <source>
        <dbReference type="EMBL" id="EEP81358.1"/>
    </source>
</evidence>
<dbReference type="OrthoDB" id="4208788at2759"/>
<proteinExistence type="predicted"/>
<keyword evidence="3" id="KW-1185">Reference proteome</keyword>
<gene>
    <name evidence="2" type="ORF">UREG_06223</name>
</gene>
<dbReference type="VEuPathDB" id="FungiDB:UREG_06223"/>